<evidence type="ECO:0000256" key="7">
    <source>
        <dbReference type="ARBA" id="ARBA00023049"/>
    </source>
</evidence>
<evidence type="ECO:0000256" key="5">
    <source>
        <dbReference type="ARBA" id="ARBA00022801"/>
    </source>
</evidence>
<evidence type="ECO:0000256" key="4">
    <source>
        <dbReference type="ARBA" id="ARBA00022723"/>
    </source>
</evidence>
<keyword evidence="3" id="KW-0645">Protease</keyword>
<name>A0A813KZ98_POLGL</name>
<dbReference type="GO" id="GO:0006508">
    <property type="term" value="P:proteolysis"/>
    <property type="evidence" value="ECO:0007669"/>
    <property type="project" value="UniProtKB-KW"/>
</dbReference>
<gene>
    <name evidence="9" type="ORF">PGLA2088_LOCUS38644</name>
</gene>
<comment type="similarity">
    <text evidence="2">Belongs to the peptidase M1 family.</text>
</comment>
<evidence type="ECO:0000256" key="1">
    <source>
        <dbReference type="ARBA" id="ARBA00001947"/>
    </source>
</evidence>
<keyword evidence="7" id="KW-0482">Metalloprotease</keyword>
<dbReference type="SUPFAM" id="SSF48371">
    <property type="entry name" value="ARM repeat"/>
    <property type="match status" value="1"/>
</dbReference>
<evidence type="ECO:0000313" key="9">
    <source>
        <dbReference type="EMBL" id="CAE8715598.1"/>
    </source>
</evidence>
<protein>
    <recommendedName>
        <fullName evidence="8">Peptidase M1 leukotriene A4 hydrolase/aminopeptidase C-terminal domain-containing protein</fullName>
    </recommendedName>
</protein>
<evidence type="ECO:0000313" key="10">
    <source>
        <dbReference type="Proteomes" id="UP000626109"/>
    </source>
</evidence>
<dbReference type="InterPro" id="IPR016024">
    <property type="entry name" value="ARM-type_fold"/>
</dbReference>
<comment type="cofactor">
    <cofactor evidence="1">
        <name>Zn(2+)</name>
        <dbReference type="ChEBI" id="CHEBI:29105"/>
    </cofactor>
</comment>
<dbReference type="GO" id="GO:0008270">
    <property type="term" value="F:zinc ion binding"/>
    <property type="evidence" value="ECO:0007669"/>
    <property type="project" value="InterPro"/>
</dbReference>
<feature type="domain" description="Peptidase M1 leukotriene A4 hydrolase/aminopeptidase C-terminal" evidence="8">
    <location>
        <begin position="409"/>
        <end position="545"/>
    </location>
</feature>
<proteinExistence type="inferred from homology"/>
<evidence type="ECO:0000256" key="6">
    <source>
        <dbReference type="ARBA" id="ARBA00022833"/>
    </source>
</evidence>
<dbReference type="Gene3D" id="1.25.40.320">
    <property type="entry name" value="Peptidase M1, leukotriene A4 hydrolase/aminopeptidase C-terminal domain"/>
    <property type="match status" value="1"/>
</dbReference>
<dbReference type="SUPFAM" id="SSF63737">
    <property type="entry name" value="Leukotriene A4 hydrolase N-terminal domain"/>
    <property type="match status" value="1"/>
</dbReference>
<dbReference type="Proteomes" id="UP000626109">
    <property type="component" value="Unassembled WGS sequence"/>
</dbReference>
<accession>A0A813KZ98</accession>
<dbReference type="Gene3D" id="2.60.40.1730">
    <property type="entry name" value="tricorn interacting facor f3 domain"/>
    <property type="match status" value="1"/>
</dbReference>
<dbReference type="PANTHER" id="PTHR45726">
    <property type="entry name" value="LEUKOTRIENE A-4 HYDROLASE"/>
    <property type="match status" value="1"/>
</dbReference>
<dbReference type="InterPro" id="IPR015211">
    <property type="entry name" value="Peptidase_M1_C"/>
</dbReference>
<dbReference type="Pfam" id="PF09127">
    <property type="entry name" value="Leuk-A4-hydro_C"/>
    <property type="match status" value="1"/>
</dbReference>
<sequence length="554" mass="61564">MPCSEWDGQDLVLEVIFDVLPGSPALSWLQPGPGEPHRCFCITEAGPGWARALLPCVDNPAELSSFTATFLVSRGLTVIMAAQLAKSDSSEELVDELVEDRIFKFVSDQPSPTDALCFAIGELSSLSSPSLRLWGEPQQLEAAVKELDCARTARSFEVLSSIFGPSWQAEHSASGALLQVLLVPPTCIHDGGRGHPGLLLIPPGALSGSMSYTISSWLVQAWLGVSKSTSWRDRWLSCGLELYVLHRFIQEMDGASAASLQVSVRRKAFLRALSALPPESPVARLRCEGDQWQQRVGELKVLEENGFAMMLWLREQCGDSTAAFDSFLGTCAIPALRRKCLTSEEFRDLLLATFPRCPDFLLSDLQASCPFDMSEPWLPELESCDERSVVDKVLKAWERIPPCEVVGGSQAQVSNLIIRTAVLVKMKWNVHQILYFLDSLLETTGVYRESIIRMGDAYGFNLAKNDDVLARWCQLLIQHNCQDHVAVIKSLLLRQGELKYVTATFRALVQKGRSDVRWKFISHELWELVQPSLHPVVQAEAFRILDRGKCIGSF</sequence>
<keyword evidence="6" id="KW-0862">Zinc</keyword>
<reference evidence="9" key="1">
    <citation type="submission" date="2021-02" db="EMBL/GenBank/DDBJ databases">
        <authorList>
            <person name="Dougan E. K."/>
            <person name="Rhodes N."/>
            <person name="Thang M."/>
            <person name="Chan C."/>
        </authorList>
    </citation>
    <scope>NUCLEOTIDE SEQUENCE</scope>
</reference>
<keyword evidence="5" id="KW-0378">Hydrolase</keyword>
<comment type="caution">
    <text evidence="9">The sequence shown here is derived from an EMBL/GenBank/DDBJ whole genome shotgun (WGS) entry which is preliminary data.</text>
</comment>
<dbReference type="InterPro" id="IPR038502">
    <property type="entry name" value="M1_LTA-4_hydro/amino_C_sf"/>
</dbReference>
<keyword evidence="4" id="KW-0479">Metal-binding</keyword>
<evidence type="ECO:0000259" key="8">
    <source>
        <dbReference type="SMART" id="SM01263"/>
    </source>
</evidence>
<dbReference type="GO" id="GO:0008237">
    <property type="term" value="F:metallopeptidase activity"/>
    <property type="evidence" value="ECO:0007669"/>
    <property type="project" value="UniProtKB-KW"/>
</dbReference>
<dbReference type="AlphaFoldDB" id="A0A813KZ98"/>
<dbReference type="SMART" id="SM01263">
    <property type="entry name" value="Leuk-A4-hydro_C"/>
    <property type="match status" value="1"/>
</dbReference>
<dbReference type="EMBL" id="CAJNNW010032825">
    <property type="protein sequence ID" value="CAE8715598.1"/>
    <property type="molecule type" value="Genomic_DNA"/>
</dbReference>
<dbReference type="InterPro" id="IPR034015">
    <property type="entry name" value="M1_LTA4H"/>
</dbReference>
<evidence type="ECO:0000256" key="3">
    <source>
        <dbReference type="ARBA" id="ARBA00022670"/>
    </source>
</evidence>
<evidence type="ECO:0000256" key="2">
    <source>
        <dbReference type="ARBA" id="ARBA00010136"/>
    </source>
</evidence>
<organism evidence="9 10">
    <name type="scientific">Polarella glacialis</name>
    <name type="common">Dinoflagellate</name>
    <dbReference type="NCBI Taxonomy" id="89957"/>
    <lineage>
        <taxon>Eukaryota</taxon>
        <taxon>Sar</taxon>
        <taxon>Alveolata</taxon>
        <taxon>Dinophyceae</taxon>
        <taxon>Suessiales</taxon>
        <taxon>Suessiaceae</taxon>
        <taxon>Polarella</taxon>
    </lineage>
</organism>
<dbReference type="InterPro" id="IPR042097">
    <property type="entry name" value="Aminopeptidase_N-like_N_sf"/>
</dbReference>
<dbReference type="PANTHER" id="PTHR45726:SF3">
    <property type="entry name" value="LEUKOTRIENE A-4 HYDROLASE"/>
    <property type="match status" value="1"/>
</dbReference>